<protein>
    <submittedName>
        <fullName evidence="10">Glutamate 5-kinase</fullName>
        <ecNumber evidence="10">2.7.2.11</ecNumber>
    </submittedName>
</protein>
<dbReference type="PROSITE" id="PS50890">
    <property type="entry name" value="PUA"/>
    <property type="match status" value="1"/>
</dbReference>
<accession>A0A4Q6XNS1</accession>
<dbReference type="FunFam" id="3.40.1160.10:FF:000006">
    <property type="entry name" value="Glutamate 5-kinase"/>
    <property type="match status" value="1"/>
</dbReference>
<dbReference type="NCBIfam" id="TIGR01027">
    <property type="entry name" value="proB"/>
    <property type="match status" value="1"/>
</dbReference>
<evidence type="ECO:0000256" key="2">
    <source>
        <dbReference type="ARBA" id="ARBA00022605"/>
    </source>
</evidence>
<dbReference type="Proteomes" id="UP000292855">
    <property type="component" value="Unassembled WGS sequence"/>
</dbReference>
<dbReference type="EC" id="2.7.2.11" evidence="10"/>
<dbReference type="GO" id="GO:0008652">
    <property type="term" value="P:amino acid biosynthetic process"/>
    <property type="evidence" value="ECO:0007669"/>
    <property type="project" value="UniProtKB-KW"/>
</dbReference>
<dbReference type="PRINTS" id="PR00474">
    <property type="entry name" value="GLU5KINASE"/>
</dbReference>
<organism evidence="10 11">
    <name type="scientific">Sphingobacterium corticibacterium</name>
    <dbReference type="NCBI Taxonomy" id="2484746"/>
    <lineage>
        <taxon>Bacteria</taxon>
        <taxon>Pseudomonadati</taxon>
        <taxon>Bacteroidota</taxon>
        <taxon>Sphingobacteriia</taxon>
        <taxon>Sphingobacteriales</taxon>
        <taxon>Sphingobacteriaceae</taxon>
        <taxon>Sphingobacterium</taxon>
    </lineage>
</organism>
<dbReference type="SUPFAM" id="SSF53633">
    <property type="entry name" value="Carbamate kinase-like"/>
    <property type="match status" value="1"/>
</dbReference>
<evidence type="ECO:0000256" key="3">
    <source>
        <dbReference type="ARBA" id="ARBA00022650"/>
    </source>
</evidence>
<dbReference type="GO" id="GO:0005829">
    <property type="term" value="C:cytosol"/>
    <property type="evidence" value="ECO:0007669"/>
    <property type="project" value="TreeGrafter"/>
</dbReference>
<keyword evidence="4 10" id="KW-0808">Transferase</keyword>
<dbReference type="Pfam" id="PF00696">
    <property type="entry name" value="AA_kinase"/>
    <property type="match status" value="1"/>
</dbReference>
<name>A0A4Q6XNS1_9SPHI</name>
<gene>
    <name evidence="10" type="primary">proB</name>
    <name evidence="10" type="ORF">EWE74_19465</name>
</gene>
<dbReference type="Gene3D" id="2.30.130.10">
    <property type="entry name" value="PUA domain"/>
    <property type="match status" value="1"/>
</dbReference>
<evidence type="ECO:0000313" key="11">
    <source>
        <dbReference type="Proteomes" id="UP000292855"/>
    </source>
</evidence>
<evidence type="ECO:0000256" key="7">
    <source>
        <dbReference type="ARBA" id="ARBA00022840"/>
    </source>
</evidence>
<dbReference type="GO" id="GO:0003723">
    <property type="term" value="F:RNA binding"/>
    <property type="evidence" value="ECO:0007669"/>
    <property type="project" value="InterPro"/>
</dbReference>
<keyword evidence="11" id="KW-1185">Reference proteome</keyword>
<evidence type="ECO:0000259" key="8">
    <source>
        <dbReference type="Pfam" id="PF00696"/>
    </source>
</evidence>
<proteinExistence type="predicted"/>
<dbReference type="InterPro" id="IPR001048">
    <property type="entry name" value="Asp/Glu/Uridylate_kinase"/>
</dbReference>
<reference evidence="10 11" key="1">
    <citation type="submission" date="2019-02" db="EMBL/GenBank/DDBJ databases">
        <authorList>
            <person name="Li Y."/>
        </authorList>
    </citation>
    <scope>NUCLEOTIDE SEQUENCE [LARGE SCALE GENOMIC DNA]</scope>
    <source>
        <strain evidence="10 11">30C10-4-7</strain>
    </source>
</reference>
<evidence type="ECO:0000259" key="9">
    <source>
        <dbReference type="Pfam" id="PF01472"/>
    </source>
</evidence>
<dbReference type="AlphaFoldDB" id="A0A4Q6XNS1"/>
<dbReference type="PANTHER" id="PTHR43654:SF1">
    <property type="entry name" value="ISOPENTENYL PHOSPHATE KINASE"/>
    <property type="match status" value="1"/>
</dbReference>
<keyword evidence="3" id="KW-0641">Proline biosynthesis</keyword>
<dbReference type="InterPro" id="IPR001057">
    <property type="entry name" value="Glu/AcGlu_kinase"/>
</dbReference>
<dbReference type="OrthoDB" id="9804434at2"/>
<keyword evidence="5" id="KW-0547">Nucleotide-binding</keyword>
<feature type="domain" description="Aspartate/glutamate/uridylate kinase" evidence="8">
    <location>
        <begin position="5"/>
        <end position="225"/>
    </location>
</feature>
<feature type="domain" description="PUA" evidence="9">
    <location>
        <begin position="268"/>
        <end position="337"/>
    </location>
</feature>
<dbReference type="GO" id="GO:0004349">
    <property type="term" value="F:glutamate 5-kinase activity"/>
    <property type="evidence" value="ECO:0007669"/>
    <property type="project" value="UniProtKB-EC"/>
</dbReference>
<dbReference type="PIRSF" id="PIRSF000729">
    <property type="entry name" value="GK"/>
    <property type="match status" value="1"/>
</dbReference>
<sequence>MKKPVLVIKFGSAAITTKEGDVDERIVLEIARQTAQLQSKYNIVLVSSGAVAAGKKYLKNYDGSLSARKAAAAIGNPLLVRTYGTYFKPFNIALAQSLCERQHFANRAQFLQLKDTYQELWKNNIIPIANENDVVSNKELKFSDNDELATLIAVGFGAEQLLFSTSVPGVLDAKGKVIAQISSVDKDIFSVVKKEKSAVGLGGMTSKLNFARLANQMGIQTVIFSMQTEDGILKAVKGETGTVCLPQKKKVSSRNKWLATGSLIKALVHVDEGAATAIQNRKSLLAVGVLTINQALETGEVFQIANENGEVFAVAKSKIDVLDVESIRKKKNVAIAHADDIVLL</sequence>
<dbReference type="GO" id="GO:0005524">
    <property type="term" value="F:ATP binding"/>
    <property type="evidence" value="ECO:0007669"/>
    <property type="project" value="UniProtKB-KW"/>
</dbReference>
<evidence type="ECO:0000313" key="10">
    <source>
        <dbReference type="EMBL" id="RZF58229.1"/>
    </source>
</evidence>
<dbReference type="EMBL" id="SGIT01000005">
    <property type="protein sequence ID" value="RZF58229.1"/>
    <property type="molecule type" value="Genomic_DNA"/>
</dbReference>
<keyword evidence="6 10" id="KW-0418">Kinase</keyword>
<evidence type="ECO:0000256" key="5">
    <source>
        <dbReference type="ARBA" id="ARBA00022741"/>
    </source>
</evidence>
<dbReference type="RefSeq" id="WP_130143329.1">
    <property type="nucleotide sequence ID" value="NZ_SGIT01000005.1"/>
</dbReference>
<evidence type="ECO:0000256" key="4">
    <source>
        <dbReference type="ARBA" id="ARBA00022679"/>
    </source>
</evidence>
<evidence type="ECO:0000256" key="1">
    <source>
        <dbReference type="ARBA" id="ARBA00022490"/>
    </source>
</evidence>
<keyword evidence="1" id="KW-0963">Cytoplasm</keyword>
<comment type="caution">
    <text evidence="10">The sequence shown here is derived from an EMBL/GenBank/DDBJ whole genome shotgun (WGS) entry which is preliminary data.</text>
</comment>
<dbReference type="Gene3D" id="3.40.1160.10">
    <property type="entry name" value="Acetylglutamate kinase-like"/>
    <property type="match status" value="1"/>
</dbReference>
<dbReference type="SUPFAM" id="SSF88697">
    <property type="entry name" value="PUA domain-like"/>
    <property type="match status" value="1"/>
</dbReference>
<keyword evidence="2" id="KW-0028">Amino-acid biosynthesis</keyword>
<dbReference type="InterPro" id="IPR015947">
    <property type="entry name" value="PUA-like_sf"/>
</dbReference>
<dbReference type="InterPro" id="IPR036974">
    <property type="entry name" value="PUA_sf"/>
</dbReference>
<dbReference type="InterPro" id="IPR036393">
    <property type="entry name" value="AceGlu_kinase-like_sf"/>
</dbReference>
<evidence type="ECO:0000256" key="6">
    <source>
        <dbReference type="ARBA" id="ARBA00022777"/>
    </source>
</evidence>
<dbReference type="PANTHER" id="PTHR43654">
    <property type="entry name" value="GLUTAMATE 5-KINASE"/>
    <property type="match status" value="1"/>
</dbReference>
<dbReference type="InterPro" id="IPR002478">
    <property type="entry name" value="PUA"/>
</dbReference>
<dbReference type="InterPro" id="IPR011529">
    <property type="entry name" value="Glu_5kinase"/>
</dbReference>
<keyword evidence="7" id="KW-0067">ATP-binding</keyword>
<dbReference type="InterPro" id="IPR005715">
    <property type="entry name" value="Glu_5kinase/COase_Synthase"/>
</dbReference>
<dbReference type="Pfam" id="PF01472">
    <property type="entry name" value="PUA"/>
    <property type="match status" value="1"/>
</dbReference>